<gene>
    <name evidence="1" type="ORF">E2562_018439</name>
</gene>
<accession>A0A6G1EMD2</accession>
<comment type="caution">
    <text evidence="1">The sequence shown here is derived from an EMBL/GenBank/DDBJ whole genome shotgun (WGS) entry which is preliminary data.</text>
</comment>
<sequence>MHFFSTQGVKYELWHVVREFFLSSSVEIDLESQTVHFTRIIKWSIDSHAIPNSDFTSSLVMSSLIVCKLGVDNSGGSIVSVNVGHISFNAKDP</sequence>
<reference evidence="1 2" key="1">
    <citation type="submission" date="2019-11" db="EMBL/GenBank/DDBJ databases">
        <title>Whole genome sequence of Oryza granulata.</title>
        <authorList>
            <person name="Li W."/>
        </authorList>
    </citation>
    <scope>NUCLEOTIDE SEQUENCE [LARGE SCALE GENOMIC DNA]</scope>
    <source>
        <strain evidence="2">cv. Menghai</strain>
        <tissue evidence="1">Leaf</tissue>
    </source>
</reference>
<evidence type="ECO:0000313" key="1">
    <source>
        <dbReference type="EMBL" id="KAF0925782.1"/>
    </source>
</evidence>
<dbReference type="OrthoDB" id="418495at2759"/>
<dbReference type="AlphaFoldDB" id="A0A6G1EMD2"/>
<dbReference type="EMBL" id="SPHZ02000003">
    <property type="protein sequence ID" value="KAF0925782.1"/>
    <property type="molecule type" value="Genomic_DNA"/>
</dbReference>
<proteinExistence type="predicted"/>
<dbReference type="Proteomes" id="UP000479710">
    <property type="component" value="Unassembled WGS sequence"/>
</dbReference>
<keyword evidence="2" id="KW-1185">Reference proteome</keyword>
<organism evidence="1 2">
    <name type="scientific">Oryza meyeriana var. granulata</name>
    <dbReference type="NCBI Taxonomy" id="110450"/>
    <lineage>
        <taxon>Eukaryota</taxon>
        <taxon>Viridiplantae</taxon>
        <taxon>Streptophyta</taxon>
        <taxon>Embryophyta</taxon>
        <taxon>Tracheophyta</taxon>
        <taxon>Spermatophyta</taxon>
        <taxon>Magnoliopsida</taxon>
        <taxon>Liliopsida</taxon>
        <taxon>Poales</taxon>
        <taxon>Poaceae</taxon>
        <taxon>BOP clade</taxon>
        <taxon>Oryzoideae</taxon>
        <taxon>Oryzeae</taxon>
        <taxon>Oryzinae</taxon>
        <taxon>Oryza</taxon>
        <taxon>Oryza meyeriana</taxon>
    </lineage>
</organism>
<protein>
    <submittedName>
        <fullName evidence="1">Uncharacterized protein</fullName>
    </submittedName>
</protein>
<name>A0A6G1EMD2_9ORYZ</name>
<evidence type="ECO:0000313" key="2">
    <source>
        <dbReference type="Proteomes" id="UP000479710"/>
    </source>
</evidence>